<dbReference type="InParanoid" id="A0A7R8UAG4"/>
<name>A0A7R8UAG4_HERIL</name>
<evidence type="ECO:0000259" key="11">
    <source>
        <dbReference type="Pfam" id="PF01545"/>
    </source>
</evidence>
<dbReference type="NCBIfam" id="TIGR01297">
    <property type="entry name" value="CDF"/>
    <property type="match status" value="1"/>
</dbReference>
<organism evidence="13 14">
    <name type="scientific">Hermetia illucens</name>
    <name type="common">Black soldier fly</name>
    <dbReference type="NCBI Taxonomy" id="343691"/>
    <lineage>
        <taxon>Eukaryota</taxon>
        <taxon>Metazoa</taxon>
        <taxon>Ecdysozoa</taxon>
        <taxon>Arthropoda</taxon>
        <taxon>Hexapoda</taxon>
        <taxon>Insecta</taxon>
        <taxon>Pterygota</taxon>
        <taxon>Neoptera</taxon>
        <taxon>Endopterygota</taxon>
        <taxon>Diptera</taxon>
        <taxon>Brachycera</taxon>
        <taxon>Stratiomyomorpha</taxon>
        <taxon>Stratiomyidae</taxon>
        <taxon>Hermetiinae</taxon>
        <taxon>Hermetia</taxon>
    </lineage>
</organism>
<evidence type="ECO:0008006" key="15">
    <source>
        <dbReference type="Google" id="ProtNLM"/>
    </source>
</evidence>
<keyword evidence="7" id="KW-0406">Ion transport</keyword>
<dbReference type="Proteomes" id="UP000594454">
    <property type="component" value="Chromosome 1"/>
</dbReference>
<dbReference type="InterPro" id="IPR058533">
    <property type="entry name" value="Cation_efflux_TM"/>
</dbReference>
<dbReference type="OrthoDB" id="9944568at2759"/>
<dbReference type="GO" id="GO:0010043">
    <property type="term" value="P:response to zinc ion"/>
    <property type="evidence" value="ECO:0007669"/>
    <property type="project" value="TreeGrafter"/>
</dbReference>
<dbReference type="InterPro" id="IPR027470">
    <property type="entry name" value="Cation_efflux_CTD"/>
</dbReference>
<dbReference type="PANTHER" id="PTHR11562:SF84">
    <property type="entry name" value="LD05335P"/>
    <property type="match status" value="1"/>
</dbReference>
<accession>A0A7R8UAG4</accession>
<dbReference type="InterPro" id="IPR027469">
    <property type="entry name" value="Cation_efflux_TMD_sf"/>
</dbReference>
<reference evidence="13 14" key="1">
    <citation type="submission" date="2020-11" db="EMBL/GenBank/DDBJ databases">
        <authorList>
            <person name="Wallbank WR R."/>
            <person name="Pardo Diaz C."/>
            <person name="Kozak K."/>
            <person name="Martin S."/>
            <person name="Jiggins C."/>
            <person name="Moest M."/>
            <person name="Warren A I."/>
            <person name="Generalovic N T."/>
            <person name="Byers J.R.P. K."/>
            <person name="Montejo-Kovacevich G."/>
            <person name="Yen C E."/>
        </authorList>
    </citation>
    <scope>NUCLEOTIDE SEQUENCE [LARGE SCALE GENOMIC DNA]</scope>
</reference>
<evidence type="ECO:0000256" key="7">
    <source>
        <dbReference type="ARBA" id="ARBA00023065"/>
    </source>
</evidence>
<dbReference type="EMBL" id="LR899009">
    <property type="protein sequence ID" value="CAD7076921.1"/>
    <property type="molecule type" value="Genomic_DNA"/>
</dbReference>
<evidence type="ECO:0000256" key="3">
    <source>
        <dbReference type="ARBA" id="ARBA00022448"/>
    </source>
</evidence>
<dbReference type="Pfam" id="PF01545">
    <property type="entry name" value="Cation_efflux"/>
    <property type="match status" value="1"/>
</dbReference>
<dbReference type="SUPFAM" id="SSF161111">
    <property type="entry name" value="Cation efflux protein transmembrane domain-like"/>
    <property type="match status" value="1"/>
</dbReference>
<protein>
    <recommendedName>
        <fullName evidence="15">Zinc transporter 2</fullName>
    </recommendedName>
</protein>
<keyword evidence="6 10" id="KW-1133">Transmembrane helix</keyword>
<evidence type="ECO:0000256" key="6">
    <source>
        <dbReference type="ARBA" id="ARBA00022989"/>
    </source>
</evidence>
<evidence type="ECO:0000256" key="9">
    <source>
        <dbReference type="SAM" id="MobiDB-lite"/>
    </source>
</evidence>
<dbReference type="GO" id="GO:0005886">
    <property type="term" value="C:plasma membrane"/>
    <property type="evidence" value="ECO:0007669"/>
    <property type="project" value="TreeGrafter"/>
</dbReference>
<feature type="region of interest" description="Disordered" evidence="9">
    <location>
        <begin position="205"/>
        <end position="230"/>
    </location>
</feature>
<comment type="similarity">
    <text evidence="2">Belongs to the cation diffusion facilitator (CDF) transporter (TC 2.A.4) family. SLC30A subfamily.</text>
</comment>
<feature type="transmembrane region" description="Helical" evidence="10">
    <location>
        <begin position="142"/>
        <end position="161"/>
    </location>
</feature>
<keyword evidence="3" id="KW-0813">Transport</keyword>
<evidence type="ECO:0000259" key="12">
    <source>
        <dbReference type="Pfam" id="PF16916"/>
    </source>
</evidence>
<evidence type="ECO:0000256" key="5">
    <source>
        <dbReference type="ARBA" id="ARBA00022906"/>
    </source>
</evidence>
<feature type="domain" description="Cation efflux protein cytoplasmic" evidence="12">
    <location>
        <begin position="402"/>
        <end position="476"/>
    </location>
</feature>
<feature type="domain" description="Cation efflux protein transmembrane" evidence="11">
    <location>
        <begin position="72"/>
        <end position="397"/>
    </location>
</feature>
<feature type="transmembrane region" description="Helical" evidence="10">
    <location>
        <begin position="173"/>
        <end position="194"/>
    </location>
</feature>
<evidence type="ECO:0000256" key="8">
    <source>
        <dbReference type="ARBA" id="ARBA00023136"/>
    </source>
</evidence>
<keyword evidence="4 10" id="KW-0812">Transmembrane</keyword>
<dbReference type="PANTHER" id="PTHR11562">
    <property type="entry name" value="CATION EFFLUX PROTEIN/ ZINC TRANSPORTER"/>
    <property type="match status" value="1"/>
</dbReference>
<feature type="transmembrane region" description="Helical" evidence="10">
    <location>
        <begin position="372"/>
        <end position="389"/>
    </location>
</feature>
<feature type="transmembrane region" description="Helical" evidence="10">
    <location>
        <begin position="105"/>
        <end position="122"/>
    </location>
</feature>
<dbReference type="OMA" id="AHILHIH"/>
<keyword evidence="5" id="KW-0862">Zinc</keyword>
<evidence type="ECO:0000313" key="13">
    <source>
        <dbReference type="EMBL" id="CAD7076921.1"/>
    </source>
</evidence>
<dbReference type="InterPro" id="IPR050681">
    <property type="entry name" value="CDF/SLC30A"/>
</dbReference>
<evidence type="ECO:0000256" key="2">
    <source>
        <dbReference type="ARBA" id="ARBA00008873"/>
    </source>
</evidence>
<dbReference type="AlphaFoldDB" id="A0A7R8UAG4"/>
<evidence type="ECO:0000256" key="1">
    <source>
        <dbReference type="ARBA" id="ARBA00004141"/>
    </source>
</evidence>
<gene>
    <name evidence="13" type="ORF">HERILL_LOCUS308</name>
</gene>
<keyword evidence="8 10" id="KW-0472">Membrane</keyword>
<feature type="transmembrane region" description="Helical" evidence="10">
    <location>
        <begin position="72"/>
        <end position="93"/>
    </location>
</feature>
<evidence type="ECO:0000313" key="14">
    <source>
        <dbReference type="Proteomes" id="UP000594454"/>
    </source>
</evidence>
<sequence length="481" mass="52659">MTNGLAMGSYIDDLNEEDLGLTAPEHSEDMDIPLLGTNSVDGPLCSPLCLYHQPGFTNIQSDEGSKDAKLKITVAATLCIIFMLVEFVGGYLAGSLAIMTDAAHLMSDCISFIIGILAIWISSRPADGKMSFGYKRIEVLGAILSILVIWILTMLLVYLAINRIIKNDFSIDADTMMIVAGIGIVINIIMGFILHGSFGFHSHGHSHGHSHSSHNVCNSKHGANKSNNHNSHLPVQHQDEDNQIPTFVVVNNASNNAIRPRQGSIVSKEMQKTKTSSYTSLNHNHNNSHNHSDANAHRLFMAETILPPVHDGSNHAHLHADESANTSSSSNANLNVRAAFIHVVGDFIQSIGVFTAALVIKFYPNGKIADPLCTLLFSFIVILTTVKIIKESVFVILDAVPKSISLVKLEADLRSIEGVRSVHHLNVWSQTVDHNLMMGHIIIDEFTDSTAVLNSALSLTKTKYNIKHSTFQIERYHSHDN</sequence>
<dbReference type="Gene3D" id="1.20.1510.10">
    <property type="entry name" value="Cation efflux protein transmembrane domain"/>
    <property type="match status" value="2"/>
</dbReference>
<dbReference type="Pfam" id="PF16916">
    <property type="entry name" value="ZT_dimer"/>
    <property type="match status" value="1"/>
</dbReference>
<keyword evidence="5" id="KW-0864">Zinc transport</keyword>
<keyword evidence="14" id="KW-1185">Reference proteome</keyword>
<feature type="transmembrane region" description="Helical" evidence="10">
    <location>
        <begin position="339"/>
        <end position="360"/>
    </location>
</feature>
<evidence type="ECO:0000256" key="4">
    <source>
        <dbReference type="ARBA" id="ARBA00022692"/>
    </source>
</evidence>
<proteinExistence type="inferred from homology"/>
<evidence type="ECO:0000256" key="10">
    <source>
        <dbReference type="SAM" id="Phobius"/>
    </source>
</evidence>
<comment type="subcellular location">
    <subcellularLocation>
        <location evidence="1">Membrane</location>
        <topology evidence="1">Multi-pass membrane protein</topology>
    </subcellularLocation>
</comment>
<dbReference type="FunCoup" id="A0A7R8UAG4">
    <property type="interactions" value="68"/>
</dbReference>
<dbReference type="InterPro" id="IPR002524">
    <property type="entry name" value="Cation_efflux"/>
</dbReference>
<dbReference type="GO" id="GO:0005385">
    <property type="term" value="F:zinc ion transmembrane transporter activity"/>
    <property type="evidence" value="ECO:0007669"/>
    <property type="project" value="TreeGrafter"/>
</dbReference>